<dbReference type="AlphaFoldDB" id="A0A967BGP7"/>
<dbReference type="Pfam" id="PF12697">
    <property type="entry name" value="Abhydrolase_6"/>
    <property type="match status" value="1"/>
</dbReference>
<evidence type="ECO:0000313" key="3">
    <source>
        <dbReference type="Proteomes" id="UP000639775"/>
    </source>
</evidence>
<keyword evidence="3" id="KW-1185">Reference proteome</keyword>
<evidence type="ECO:0000259" key="1">
    <source>
        <dbReference type="Pfam" id="PF12697"/>
    </source>
</evidence>
<dbReference type="PANTHER" id="PTHR10992">
    <property type="entry name" value="METHYLESTERASE FAMILY MEMBER"/>
    <property type="match status" value="1"/>
</dbReference>
<dbReference type="Proteomes" id="UP000639775">
    <property type="component" value="Unassembled WGS sequence"/>
</dbReference>
<dbReference type="GO" id="GO:0080030">
    <property type="term" value="F:methyl indole-3-acetate esterase activity"/>
    <property type="evidence" value="ECO:0007669"/>
    <property type="project" value="TreeGrafter"/>
</dbReference>
<accession>A0A967BGP7</accession>
<dbReference type="RefSeq" id="WP_167194069.1">
    <property type="nucleotide sequence ID" value="NZ_JAAORB010000005.1"/>
</dbReference>
<reference evidence="2" key="1">
    <citation type="submission" date="2020-03" db="EMBL/GenBank/DDBJ databases">
        <title>Roseovarius gahaiensis sp. nov., isolated from Gahai Saline Lake, China.</title>
        <authorList>
            <person name="Sun X."/>
        </authorList>
    </citation>
    <scope>NUCLEOTIDE SEQUENCE</scope>
    <source>
        <strain evidence="2">GH877</strain>
    </source>
</reference>
<dbReference type="Gene3D" id="3.40.50.1820">
    <property type="entry name" value="alpha/beta hydrolase"/>
    <property type="match status" value="1"/>
</dbReference>
<proteinExistence type="predicted"/>
<name>A0A967BGP7_9RHOB</name>
<dbReference type="EMBL" id="JAAORB010000005">
    <property type="protein sequence ID" value="NHQ73842.1"/>
    <property type="molecule type" value="Genomic_DNA"/>
</dbReference>
<comment type="caution">
    <text evidence="2">The sequence shown here is derived from an EMBL/GenBank/DDBJ whole genome shotgun (WGS) entry which is preliminary data.</text>
</comment>
<dbReference type="InterPro" id="IPR000073">
    <property type="entry name" value="AB_hydrolase_1"/>
</dbReference>
<gene>
    <name evidence="2" type="ORF">HAT86_05085</name>
</gene>
<evidence type="ECO:0000313" key="2">
    <source>
        <dbReference type="EMBL" id="NHQ73842.1"/>
    </source>
</evidence>
<dbReference type="PANTHER" id="PTHR10992:SF1086">
    <property type="entry name" value="AB HYDROLASE-1 DOMAIN-CONTAINING PROTEIN"/>
    <property type="match status" value="1"/>
</dbReference>
<dbReference type="InterPro" id="IPR029058">
    <property type="entry name" value="AB_hydrolase_fold"/>
</dbReference>
<dbReference type="InterPro" id="IPR045889">
    <property type="entry name" value="MES/HNL"/>
</dbReference>
<protein>
    <submittedName>
        <fullName evidence="2">Alpha/beta fold hydrolase</fullName>
    </submittedName>
</protein>
<keyword evidence="2" id="KW-0378">Hydrolase</keyword>
<organism evidence="2 3">
    <name type="scientific">Roseovarius gahaiensis</name>
    <dbReference type="NCBI Taxonomy" id="2716691"/>
    <lineage>
        <taxon>Bacteria</taxon>
        <taxon>Pseudomonadati</taxon>
        <taxon>Pseudomonadota</taxon>
        <taxon>Alphaproteobacteria</taxon>
        <taxon>Rhodobacterales</taxon>
        <taxon>Roseobacteraceae</taxon>
        <taxon>Roseovarius</taxon>
    </lineage>
</organism>
<dbReference type="GO" id="GO:0080032">
    <property type="term" value="F:methyl jasmonate esterase activity"/>
    <property type="evidence" value="ECO:0007669"/>
    <property type="project" value="TreeGrafter"/>
</dbReference>
<dbReference type="SUPFAM" id="SSF53474">
    <property type="entry name" value="alpha/beta-Hydrolases"/>
    <property type="match status" value="1"/>
</dbReference>
<sequence length="238" mass="25940">MSEFLLIHGSCHGAWCWRDVIPALERLGHTARAIDLPGHGQNPCPIGDITLDAYADAILEAIDTPAIVVGHSMAGFPISAAAEKAPEQIARLIYLCAYAPRNGMSLVEMRQEAPRQPLLAAVDKTADGLGFAFRDDKLAEALYHDCPDGTVDYARDRLCVQAIKPQATPIRLGPNYASVPKSYIRCADDQAIPPEYQSSMTKGWPAEDVTEMPTSHSPFFSDPNDLAQRLDRIARGLT</sequence>
<feature type="domain" description="AB hydrolase-1" evidence="1">
    <location>
        <begin position="4"/>
        <end position="228"/>
    </location>
</feature>